<dbReference type="SMART" id="SM00382">
    <property type="entry name" value="AAA"/>
    <property type="match status" value="2"/>
</dbReference>
<dbReference type="InterPro" id="IPR003593">
    <property type="entry name" value="AAA+_ATPase"/>
</dbReference>
<evidence type="ECO:0000256" key="4">
    <source>
        <dbReference type="ARBA" id="ARBA00022840"/>
    </source>
</evidence>
<keyword evidence="7" id="KW-1185">Reference proteome</keyword>
<dbReference type="AlphaFoldDB" id="A0A3S4U777"/>
<evidence type="ECO:0000256" key="1">
    <source>
        <dbReference type="ARBA" id="ARBA00005417"/>
    </source>
</evidence>
<dbReference type="InterPro" id="IPR003439">
    <property type="entry name" value="ABC_transporter-like_ATP-bd"/>
</dbReference>
<dbReference type="GeneID" id="64407800"/>
<dbReference type="EMBL" id="LR134406">
    <property type="protein sequence ID" value="VEH71049.1"/>
    <property type="molecule type" value="Genomic_DNA"/>
</dbReference>
<keyword evidence="4 6" id="KW-0067">ATP-binding</keyword>
<dbReference type="GO" id="GO:0005524">
    <property type="term" value="F:ATP binding"/>
    <property type="evidence" value="ECO:0007669"/>
    <property type="project" value="UniProtKB-KW"/>
</dbReference>
<dbReference type="EC" id="3.6.3.-" evidence="6"/>
<gene>
    <name evidence="6" type="primary">gsiA_9</name>
    <name evidence="6" type="ORF">NCTC12967_02359</name>
</gene>
<dbReference type="PANTHER" id="PTHR43776:SF7">
    <property type="entry name" value="D,D-DIPEPTIDE TRANSPORT ATP-BINDING PROTEIN DDPF-RELATED"/>
    <property type="match status" value="1"/>
</dbReference>
<feature type="domain" description="ABC transporter" evidence="5">
    <location>
        <begin position="6"/>
        <end position="251"/>
    </location>
</feature>
<evidence type="ECO:0000259" key="5">
    <source>
        <dbReference type="PROSITE" id="PS50893"/>
    </source>
</evidence>
<protein>
    <submittedName>
        <fullName evidence="6">Glutathione import ATP-binding protein GsiA</fullName>
        <ecNumber evidence="6">3.6.3.-</ecNumber>
    </submittedName>
</protein>
<reference evidence="6 7" key="1">
    <citation type="submission" date="2018-12" db="EMBL/GenBank/DDBJ databases">
        <authorList>
            <consortium name="Pathogen Informatics"/>
        </authorList>
    </citation>
    <scope>NUCLEOTIDE SEQUENCE [LARGE SCALE GENOMIC DNA]</scope>
    <source>
        <strain evidence="6 7">NCTC12967</strain>
    </source>
</reference>
<comment type="similarity">
    <text evidence="1">Belongs to the ABC transporter superfamily.</text>
</comment>
<dbReference type="InterPro" id="IPR027417">
    <property type="entry name" value="P-loop_NTPase"/>
</dbReference>
<proteinExistence type="inferred from homology"/>
<organism evidence="6 7">
    <name type="scientific">Arachnia propionica</name>
    <dbReference type="NCBI Taxonomy" id="1750"/>
    <lineage>
        <taxon>Bacteria</taxon>
        <taxon>Bacillati</taxon>
        <taxon>Actinomycetota</taxon>
        <taxon>Actinomycetes</taxon>
        <taxon>Propionibacteriales</taxon>
        <taxon>Propionibacteriaceae</taxon>
        <taxon>Arachnia</taxon>
    </lineage>
</organism>
<dbReference type="RefSeq" id="WP_159424561.1">
    <property type="nucleotide sequence ID" value="NZ_LR134406.1"/>
</dbReference>
<evidence type="ECO:0000256" key="3">
    <source>
        <dbReference type="ARBA" id="ARBA00022741"/>
    </source>
</evidence>
<dbReference type="SUPFAM" id="SSF52540">
    <property type="entry name" value="P-loop containing nucleoside triphosphate hydrolases"/>
    <property type="match status" value="2"/>
</dbReference>
<dbReference type="PANTHER" id="PTHR43776">
    <property type="entry name" value="TRANSPORT ATP-BINDING PROTEIN"/>
    <property type="match status" value="1"/>
</dbReference>
<sequence length="471" mass="49632">MTEPAVQVDDLRIRSAAGTILDGTALAVDRGERVGLVGESGSGKSTLSLALLGSVAPGLELAAGNVTVLGVPVVADGRLASPGTLRGLRRRVARLDQDPAGALTPTCRIGYLMTELSQESSGDAQRLRDEALEVFGLPTTRDFLNRFPAELSGGQRRRVALARALARRPELLVLDEPTAGLDPSAVDAALGLVERLMTELDATLLVITHDPAVAARLTSRVVEMRYGRLTNGVPAREVVTADRPGASRDGRTRGDAEPVLCMRSLTAGAPGLADPPVTGLDLDVLEGEAVALTGPSGSGKSTVARTLVGLWPRRDGEVTVAGMALPAKLDDWPRSARGTIGWVPQDPATSVNPAWSLGRSLARARTRAVRLGGAGTGVKEAAELVGLPPGWETRRPRQLSGGQLQRFAIARVLVSGARLLVLDEVTSSLDATTRDAICEVLAEVRKRIPMLVITHDPAVIARCDREIRLND</sequence>
<evidence type="ECO:0000313" key="6">
    <source>
        <dbReference type="EMBL" id="VEH71049.1"/>
    </source>
</evidence>
<dbReference type="InterPro" id="IPR050319">
    <property type="entry name" value="ABC_transp_ATP-bind"/>
</dbReference>
<dbReference type="GO" id="GO:0016887">
    <property type="term" value="F:ATP hydrolysis activity"/>
    <property type="evidence" value="ECO:0007669"/>
    <property type="project" value="InterPro"/>
</dbReference>
<dbReference type="InterPro" id="IPR017871">
    <property type="entry name" value="ABC_transporter-like_CS"/>
</dbReference>
<keyword evidence="2" id="KW-0813">Transport</keyword>
<dbReference type="Proteomes" id="UP000273044">
    <property type="component" value="Chromosome"/>
</dbReference>
<dbReference type="Pfam" id="PF00005">
    <property type="entry name" value="ABC_tran"/>
    <property type="match status" value="2"/>
</dbReference>
<feature type="domain" description="ABC transporter" evidence="5">
    <location>
        <begin position="260"/>
        <end position="471"/>
    </location>
</feature>
<evidence type="ECO:0000313" key="7">
    <source>
        <dbReference type="Proteomes" id="UP000273044"/>
    </source>
</evidence>
<dbReference type="GO" id="GO:0055085">
    <property type="term" value="P:transmembrane transport"/>
    <property type="evidence" value="ECO:0007669"/>
    <property type="project" value="UniProtKB-ARBA"/>
</dbReference>
<dbReference type="PROSITE" id="PS50893">
    <property type="entry name" value="ABC_TRANSPORTER_2"/>
    <property type="match status" value="2"/>
</dbReference>
<accession>A0A3S4U777</accession>
<evidence type="ECO:0000256" key="2">
    <source>
        <dbReference type="ARBA" id="ARBA00022448"/>
    </source>
</evidence>
<dbReference type="PROSITE" id="PS00211">
    <property type="entry name" value="ABC_TRANSPORTER_1"/>
    <property type="match status" value="2"/>
</dbReference>
<name>A0A3S4U777_9ACTN</name>
<keyword evidence="6" id="KW-0378">Hydrolase</keyword>
<keyword evidence="3" id="KW-0547">Nucleotide-binding</keyword>
<dbReference type="Gene3D" id="3.40.50.300">
    <property type="entry name" value="P-loop containing nucleotide triphosphate hydrolases"/>
    <property type="match status" value="2"/>
</dbReference>